<evidence type="ECO:0000256" key="6">
    <source>
        <dbReference type="RuleBase" id="RU003880"/>
    </source>
</evidence>
<dbReference type="FunCoup" id="S0EXX7">
    <property type="interactions" value="272"/>
</dbReference>
<dbReference type="NCBIfam" id="TIGR01292">
    <property type="entry name" value="TRX_reduct"/>
    <property type="match status" value="1"/>
</dbReference>
<evidence type="ECO:0000256" key="1">
    <source>
        <dbReference type="ARBA" id="ARBA00022630"/>
    </source>
</evidence>
<dbReference type="STRING" id="454171.CP488_01515"/>
<dbReference type="KEGG" id="ccz:CCALI_02576"/>
<dbReference type="EMBL" id="HF951689">
    <property type="protein sequence ID" value="CCW36369.1"/>
    <property type="molecule type" value="Genomic_DNA"/>
</dbReference>
<dbReference type="PATRIC" id="fig|1303518.3.peg.2676"/>
<dbReference type="RefSeq" id="WP_016483878.1">
    <property type="nucleotide sequence ID" value="NC_021487.1"/>
</dbReference>
<dbReference type="HOGENOM" id="CLU_031864_5_1_0"/>
<evidence type="ECO:0000256" key="3">
    <source>
        <dbReference type="ARBA" id="ARBA00023002"/>
    </source>
</evidence>
<sequence>MLHKVIILGSGPAGYTAAIYAGRANLRPLLIDGGVGRGQELPGAGGQLMITTEVENYPGFAEGIQGPELMMNMRKQALRFNIELVEDLATKVDLSQRPFKVWVGNTVYEGKTLIIATGAVAKWLGLPEEKPVWEGGLGGAGISACATCDGFFFRGKEVAVVGGGDTAMEEAIYLTNHATKVTVIHRRDTLRASKIMQQRAFSNPKIEFIWDSVVEHVHDPALKRVTGLTLRNVKTGERRELPVSGLFVAIGHKPNTDLFVGQLELDENGYIRTHHDVRTSVYGVFAAGDVQDHEYRQAVTAAGSGCMAAIQAERLLEQEGDAMPQTSPDW</sequence>
<comment type="catalytic activity">
    <reaction evidence="6">
        <text>[thioredoxin]-dithiol + NADP(+) = [thioredoxin]-disulfide + NADPH + H(+)</text>
        <dbReference type="Rhea" id="RHEA:20345"/>
        <dbReference type="Rhea" id="RHEA-COMP:10698"/>
        <dbReference type="Rhea" id="RHEA-COMP:10700"/>
        <dbReference type="ChEBI" id="CHEBI:15378"/>
        <dbReference type="ChEBI" id="CHEBI:29950"/>
        <dbReference type="ChEBI" id="CHEBI:50058"/>
        <dbReference type="ChEBI" id="CHEBI:57783"/>
        <dbReference type="ChEBI" id="CHEBI:58349"/>
        <dbReference type="EC" id="1.8.1.9"/>
    </reaction>
</comment>
<dbReference type="OrthoDB" id="9806179at2"/>
<dbReference type="PRINTS" id="PR00368">
    <property type="entry name" value="FADPNR"/>
</dbReference>
<gene>
    <name evidence="9" type="ORF">CCALI_02576</name>
</gene>
<keyword evidence="5 6" id="KW-0676">Redox-active center</keyword>
<dbReference type="InterPro" id="IPR036188">
    <property type="entry name" value="FAD/NAD-bd_sf"/>
</dbReference>
<comment type="subunit">
    <text evidence="6">Homodimer.</text>
</comment>
<comment type="similarity">
    <text evidence="6">Belongs to the class-II pyridine nucleotide-disulfide oxidoreductase family.</text>
</comment>
<keyword evidence="7" id="KW-0521">NADP</keyword>
<evidence type="ECO:0000313" key="9">
    <source>
        <dbReference type="EMBL" id="CCW36369.1"/>
    </source>
</evidence>
<keyword evidence="1 6" id="KW-0285">Flavoprotein</keyword>
<evidence type="ECO:0000259" key="8">
    <source>
        <dbReference type="Pfam" id="PF07992"/>
    </source>
</evidence>
<dbReference type="InterPro" id="IPR050097">
    <property type="entry name" value="Ferredoxin-NADP_redctase_2"/>
</dbReference>
<dbReference type="GO" id="GO:0019430">
    <property type="term" value="P:removal of superoxide radicals"/>
    <property type="evidence" value="ECO:0007669"/>
    <property type="project" value="UniProtKB-UniRule"/>
</dbReference>
<dbReference type="InterPro" id="IPR008255">
    <property type="entry name" value="Pyr_nucl-diS_OxRdtase_2_AS"/>
</dbReference>
<comment type="cofactor">
    <cofactor evidence="7">
        <name>FAD</name>
        <dbReference type="ChEBI" id="CHEBI:57692"/>
    </cofactor>
    <text evidence="7">Binds 1 FAD per subunit.</text>
</comment>
<dbReference type="Gene3D" id="3.50.50.60">
    <property type="entry name" value="FAD/NAD(P)-binding domain"/>
    <property type="match status" value="2"/>
</dbReference>
<dbReference type="InParanoid" id="S0EXX7"/>
<evidence type="ECO:0000256" key="2">
    <source>
        <dbReference type="ARBA" id="ARBA00022827"/>
    </source>
</evidence>
<dbReference type="EC" id="1.8.1.9" evidence="6"/>
<proteinExistence type="inferred from homology"/>
<feature type="domain" description="FAD/NAD(P)-binding" evidence="8">
    <location>
        <begin position="4"/>
        <end position="305"/>
    </location>
</feature>
<dbReference type="GO" id="GO:0004791">
    <property type="term" value="F:thioredoxin-disulfide reductase (NADPH) activity"/>
    <property type="evidence" value="ECO:0007669"/>
    <property type="project" value="UniProtKB-UniRule"/>
</dbReference>
<dbReference type="GO" id="GO:0005737">
    <property type="term" value="C:cytoplasm"/>
    <property type="evidence" value="ECO:0007669"/>
    <property type="project" value="InterPro"/>
</dbReference>
<dbReference type="PROSITE" id="PS00573">
    <property type="entry name" value="PYRIDINE_REDOX_2"/>
    <property type="match status" value="1"/>
</dbReference>
<dbReference type="InterPro" id="IPR023753">
    <property type="entry name" value="FAD/NAD-binding_dom"/>
</dbReference>
<evidence type="ECO:0000313" key="10">
    <source>
        <dbReference type="Proteomes" id="UP000014227"/>
    </source>
</evidence>
<keyword evidence="3 6" id="KW-0560">Oxidoreductase</keyword>
<keyword evidence="2 6" id="KW-0274">FAD</keyword>
<dbReference type="Pfam" id="PF07992">
    <property type="entry name" value="Pyr_redox_2"/>
    <property type="match status" value="1"/>
</dbReference>
<dbReference type="SUPFAM" id="SSF51905">
    <property type="entry name" value="FAD/NAD(P)-binding domain"/>
    <property type="match status" value="1"/>
</dbReference>
<keyword evidence="10" id="KW-1185">Reference proteome</keyword>
<name>S0EXX7_CHTCT</name>
<reference evidence="10" key="1">
    <citation type="submission" date="2013-03" db="EMBL/GenBank/DDBJ databases">
        <title>Genome sequence of Chthonomonas calidirosea, the first sequenced genome from the Armatimonadetes phylum (formally candidate division OP10).</title>
        <authorList>
            <person name="Lee K.C.Y."/>
            <person name="Morgan X.C."/>
            <person name="Dunfield P.F."/>
            <person name="Tamas I."/>
            <person name="Houghton K.M."/>
            <person name="Vyssotski M."/>
            <person name="Ryan J.L.J."/>
            <person name="Lagutin K."/>
            <person name="McDonald I.R."/>
            <person name="Stott M.B."/>
        </authorList>
    </citation>
    <scope>NUCLEOTIDE SEQUENCE [LARGE SCALE GENOMIC DNA]</scope>
    <source>
        <strain evidence="10">DSM 23976 / ICMP 18418 / T49</strain>
    </source>
</reference>
<evidence type="ECO:0000256" key="5">
    <source>
        <dbReference type="ARBA" id="ARBA00023284"/>
    </source>
</evidence>
<accession>S0EXX7</accession>
<protein>
    <recommendedName>
        <fullName evidence="6">Thioredoxin reductase</fullName>
        <ecNumber evidence="6">1.8.1.9</ecNumber>
    </recommendedName>
</protein>
<dbReference type="eggNOG" id="COG0492">
    <property type="taxonomic scope" value="Bacteria"/>
</dbReference>
<dbReference type="AlphaFoldDB" id="S0EXX7"/>
<organism evidence="9 10">
    <name type="scientific">Chthonomonas calidirosea (strain DSM 23976 / ICMP 18418 / T49)</name>
    <dbReference type="NCBI Taxonomy" id="1303518"/>
    <lineage>
        <taxon>Bacteria</taxon>
        <taxon>Bacillati</taxon>
        <taxon>Armatimonadota</taxon>
        <taxon>Chthonomonadia</taxon>
        <taxon>Chthonomonadales</taxon>
        <taxon>Chthonomonadaceae</taxon>
        <taxon>Chthonomonas</taxon>
    </lineage>
</organism>
<evidence type="ECO:0000256" key="7">
    <source>
        <dbReference type="RuleBase" id="RU003881"/>
    </source>
</evidence>
<keyword evidence="4" id="KW-1015">Disulfide bond</keyword>
<dbReference type="Proteomes" id="UP000014227">
    <property type="component" value="Chromosome I"/>
</dbReference>
<dbReference type="PRINTS" id="PR00469">
    <property type="entry name" value="PNDRDTASEII"/>
</dbReference>
<dbReference type="PANTHER" id="PTHR48105">
    <property type="entry name" value="THIOREDOXIN REDUCTASE 1-RELATED-RELATED"/>
    <property type="match status" value="1"/>
</dbReference>
<evidence type="ECO:0000256" key="4">
    <source>
        <dbReference type="ARBA" id="ARBA00023157"/>
    </source>
</evidence>
<dbReference type="InterPro" id="IPR005982">
    <property type="entry name" value="Thioredox_Rdtase"/>
</dbReference>